<dbReference type="GO" id="GO:0016314">
    <property type="term" value="F:phosphatidylinositol-3,4,5-trisphosphate 3-phosphatase activity"/>
    <property type="evidence" value="ECO:0007669"/>
    <property type="project" value="TreeGrafter"/>
</dbReference>
<dbReference type="InterPro" id="IPR029023">
    <property type="entry name" value="Tensin_phosphatase"/>
</dbReference>
<dbReference type="Proteomes" id="UP001165063">
    <property type="component" value="Unassembled WGS sequence"/>
</dbReference>
<feature type="domain" description="Tyrosine specific protein phosphatases" evidence="2">
    <location>
        <begin position="96"/>
        <end position="151"/>
    </location>
</feature>
<evidence type="ECO:0000259" key="2">
    <source>
        <dbReference type="PROSITE" id="PS50056"/>
    </source>
</evidence>
<dbReference type="Pfam" id="PF22784">
    <property type="entry name" value="PTP-SAK"/>
    <property type="match status" value="1"/>
</dbReference>
<dbReference type="EMBL" id="BSXU01001192">
    <property type="protein sequence ID" value="GMG24817.1"/>
    <property type="molecule type" value="Genomic_DNA"/>
</dbReference>
<evidence type="ECO:0000259" key="3">
    <source>
        <dbReference type="PROSITE" id="PS51181"/>
    </source>
</evidence>
<dbReference type="InterPro" id="IPR051281">
    <property type="entry name" value="Dual-spec_lipid-protein_phosph"/>
</dbReference>
<dbReference type="AlphaFoldDB" id="A0A9W6YVT2"/>
<protein>
    <submittedName>
        <fullName evidence="4">Unnamed protein product</fullName>
    </submittedName>
</protein>
<keyword evidence="1" id="KW-0378">Hydrolase</keyword>
<name>A0A9W6YVT2_AMBMO</name>
<evidence type="ECO:0000256" key="1">
    <source>
        <dbReference type="ARBA" id="ARBA00022801"/>
    </source>
</evidence>
<dbReference type="SUPFAM" id="SSF52799">
    <property type="entry name" value="(Phosphotyrosine protein) phosphatases II"/>
    <property type="match status" value="1"/>
</dbReference>
<dbReference type="Gene3D" id="3.90.190.10">
    <property type="entry name" value="Protein tyrosine phosphatase superfamily"/>
    <property type="match status" value="1"/>
</dbReference>
<dbReference type="PANTHER" id="PTHR12305:SF60">
    <property type="entry name" value="PHOSPHATIDYLINOSITOL 3,4,5-TRISPHOSPHATE 3-PHOSPHATASE TPTE2-RELATED"/>
    <property type="match status" value="1"/>
</dbReference>
<gene>
    <name evidence="4" type="ORF">Amon01_000300400</name>
</gene>
<proteinExistence type="predicted"/>
<dbReference type="InterPro" id="IPR016130">
    <property type="entry name" value="Tyr_Pase_AS"/>
</dbReference>
<dbReference type="InterPro" id="IPR029021">
    <property type="entry name" value="Prot-tyrosine_phosphatase-like"/>
</dbReference>
<evidence type="ECO:0000313" key="5">
    <source>
        <dbReference type="Proteomes" id="UP001165063"/>
    </source>
</evidence>
<dbReference type="PANTHER" id="PTHR12305">
    <property type="entry name" value="PHOSPHATASE WITH HOMOLOGY TO TENSIN"/>
    <property type="match status" value="1"/>
</dbReference>
<dbReference type="InterPro" id="IPR057023">
    <property type="entry name" value="PTP-SAK"/>
</dbReference>
<organism evidence="4 5">
    <name type="scientific">Ambrosiozyma monospora</name>
    <name type="common">Yeast</name>
    <name type="synonym">Endomycopsis monosporus</name>
    <dbReference type="NCBI Taxonomy" id="43982"/>
    <lineage>
        <taxon>Eukaryota</taxon>
        <taxon>Fungi</taxon>
        <taxon>Dikarya</taxon>
        <taxon>Ascomycota</taxon>
        <taxon>Saccharomycotina</taxon>
        <taxon>Pichiomycetes</taxon>
        <taxon>Pichiales</taxon>
        <taxon>Pichiaceae</taxon>
        <taxon>Ambrosiozyma</taxon>
    </lineage>
</organism>
<dbReference type="InterPro" id="IPR000387">
    <property type="entry name" value="Tyr_Pase_dom"/>
</dbReference>
<dbReference type="PROSITE" id="PS50056">
    <property type="entry name" value="TYR_PHOSPHATASE_2"/>
    <property type="match status" value="1"/>
</dbReference>
<sequence>MPITTIPENNLDIRLIAPNLAVSSCPSDNPIKFYQAKLSDVITFLNSVVSHCSSGSTKKWMMINLRAESIGYKWPPYEPNEFLNIKIPDHTPPGFRRLLDTIKVLHRHQDDFKLIHCKHGKGRTGTVVICYLIWKFNLSFDEANSLFVKKRKVYSSGVTICSQARYCRYLESFMKLEESTRVHYIDLLKNHIVSAFELEQIEIFGAIDLSSHGKFIVKLRQFCEDETDVEEFMQFKDCEITFC</sequence>
<reference evidence="4" key="1">
    <citation type="submission" date="2023-04" db="EMBL/GenBank/DDBJ databases">
        <title>Ambrosiozyma monospora NBRC 1965.</title>
        <authorList>
            <person name="Ichikawa N."/>
            <person name="Sato H."/>
            <person name="Tonouchi N."/>
        </authorList>
    </citation>
    <scope>NUCLEOTIDE SEQUENCE</scope>
    <source>
        <strain evidence="4">NBRC 1965</strain>
    </source>
</reference>
<dbReference type="PROSITE" id="PS51181">
    <property type="entry name" value="PPASE_TENSIN"/>
    <property type="match status" value="1"/>
</dbReference>
<keyword evidence="5" id="KW-1185">Reference proteome</keyword>
<feature type="domain" description="Phosphatase tensin-type" evidence="3">
    <location>
        <begin position="2"/>
        <end position="177"/>
    </location>
</feature>
<accession>A0A9W6YVT2</accession>
<dbReference type="OrthoDB" id="16692at2759"/>
<dbReference type="PROSITE" id="PS00383">
    <property type="entry name" value="TYR_PHOSPHATASE_1"/>
    <property type="match status" value="1"/>
</dbReference>
<dbReference type="GO" id="GO:0005829">
    <property type="term" value="C:cytosol"/>
    <property type="evidence" value="ECO:0007669"/>
    <property type="project" value="TreeGrafter"/>
</dbReference>
<comment type="caution">
    <text evidence="4">The sequence shown here is derived from an EMBL/GenBank/DDBJ whole genome shotgun (WGS) entry which is preliminary data.</text>
</comment>
<evidence type="ECO:0000313" key="4">
    <source>
        <dbReference type="EMBL" id="GMG24817.1"/>
    </source>
</evidence>